<evidence type="ECO:0000256" key="9">
    <source>
        <dbReference type="ARBA" id="ARBA00023180"/>
    </source>
</evidence>
<keyword evidence="7" id="KW-0862">Zinc</keyword>
<feature type="chain" id="PRO_5045906439" evidence="12">
    <location>
        <begin position="22"/>
        <end position="1040"/>
    </location>
</feature>
<feature type="domain" description="VWFA" evidence="13">
    <location>
        <begin position="269"/>
        <end position="437"/>
    </location>
</feature>
<proteinExistence type="inferred from homology"/>
<dbReference type="SMART" id="SM00327">
    <property type="entry name" value="VWA"/>
    <property type="match status" value="1"/>
</dbReference>
<feature type="region of interest" description="Disordered" evidence="11">
    <location>
        <begin position="827"/>
        <end position="870"/>
    </location>
</feature>
<evidence type="ECO:0000259" key="13">
    <source>
        <dbReference type="PROSITE" id="PS50234"/>
    </source>
</evidence>
<dbReference type="CDD" id="cd00198">
    <property type="entry name" value="vWFA"/>
    <property type="match status" value="1"/>
</dbReference>
<evidence type="ECO:0000256" key="12">
    <source>
        <dbReference type="SAM" id="SignalP"/>
    </source>
</evidence>
<comment type="similarity">
    <text evidence="1">Belongs to the CLCR family.</text>
</comment>
<dbReference type="PANTHER" id="PTHR10579">
    <property type="entry name" value="CALCIUM-ACTIVATED CHLORIDE CHANNEL REGULATOR"/>
    <property type="match status" value="1"/>
</dbReference>
<evidence type="ECO:0000256" key="8">
    <source>
        <dbReference type="ARBA" id="ARBA00023049"/>
    </source>
</evidence>
<evidence type="ECO:0000256" key="7">
    <source>
        <dbReference type="ARBA" id="ARBA00022833"/>
    </source>
</evidence>
<evidence type="ECO:0000256" key="1">
    <source>
        <dbReference type="ARBA" id="ARBA00006398"/>
    </source>
</evidence>
<dbReference type="InterPro" id="IPR004727">
    <property type="entry name" value="CLCA_chordata"/>
</dbReference>
<gene>
    <name evidence="15" type="primary">LOC101830628</name>
</gene>
<dbReference type="InterPro" id="IPR002035">
    <property type="entry name" value="VWF_A"/>
</dbReference>
<dbReference type="InterPro" id="IPR013642">
    <property type="entry name" value="CLCA_N"/>
</dbReference>
<dbReference type="InterPro" id="IPR036465">
    <property type="entry name" value="vWFA_dom_sf"/>
</dbReference>
<protein>
    <submittedName>
        <fullName evidence="15">Calcium-activated chloride channel regulator 3A-1</fullName>
    </submittedName>
</protein>
<keyword evidence="9" id="KW-0325">Glycoprotein</keyword>
<keyword evidence="3" id="KW-0645">Protease</keyword>
<evidence type="ECO:0000256" key="3">
    <source>
        <dbReference type="ARBA" id="ARBA00022670"/>
    </source>
</evidence>
<feature type="region of interest" description="Disordered" evidence="11">
    <location>
        <begin position="988"/>
        <end position="1040"/>
    </location>
</feature>
<evidence type="ECO:0000256" key="5">
    <source>
        <dbReference type="ARBA" id="ARBA00022729"/>
    </source>
</evidence>
<evidence type="ECO:0000256" key="4">
    <source>
        <dbReference type="ARBA" id="ARBA00022723"/>
    </source>
</evidence>
<dbReference type="NCBIfam" id="NF041940">
    <property type="entry name" value="choice_anch_X"/>
    <property type="match status" value="1"/>
</dbReference>
<evidence type="ECO:0000256" key="10">
    <source>
        <dbReference type="ARBA" id="ARBA00023214"/>
    </source>
</evidence>
<dbReference type="InterPro" id="IPR051266">
    <property type="entry name" value="CLCR"/>
</dbReference>
<dbReference type="RefSeq" id="XP_040607594.1">
    <property type="nucleotide sequence ID" value="XM_040751660.1"/>
</dbReference>
<dbReference type="Proteomes" id="UP000886700">
    <property type="component" value="Unplaced"/>
</dbReference>
<evidence type="ECO:0000313" key="15">
    <source>
        <dbReference type="RefSeq" id="XP_040607594.1"/>
    </source>
</evidence>
<accession>A0ABM2XY49</accession>
<name>A0ABM2XY49_MESAU</name>
<evidence type="ECO:0000256" key="6">
    <source>
        <dbReference type="ARBA" id="ARBA00022801"/>
    </source>
</evidence>
<dbReference type="SUPFAM" id="SSF53300">
    <property type="entry name" value="vWA-like"/>
    <property type="match status" value="1"/>
</dbReference>
<organism evidence="14 15">
    <name type="scientific">Mesocricetus auratus</name>
    <name type="common">Golden hamster</name>
    <dbReference type="NCBI Taxonomy" id="10036"/>
    <lineage>
        <taxon>Eukaryota</taxon>
        <taxon>Metazoa</taxon>
        <taxon>Chordata</taxon>
        <taxon>Craniata</taxon>
        <taxon>Vertebrata</taxon>
        <taxon>Euteleostomi</taxon>
        <taxon>Mammalia</taxon>
        <taxon>Eutheria</taxon>
        <taxon>Euarchontoglires</taxon>
        <taxon>Glires</taxon>
        <taxon>Rodentia</taxon>
        <taxon>Myomorpha</taxon>
        <taxon>Muroidea</taxon>
        <taxon>Cricetidae</taxon>
        <taxon>Cricetinae</taxon>
        <taxon>Mesocricetus</taxon>
    </lineage>
</organism>
<feature type="compositionally biased region" description="Basic and acidic residues" evidence="11">
    <location>
        <begin position="1006"/>
        <end position="1017"/>
    </location>
</feature>
<feature type="compositionally biased region" description="Basic residues" evidence="11">
    <location>
        <begin position="1027"/>
        <end position="1040"/>
    </location>
</feature>
<keyword evidence="5 12" id="KW-0732">Signal</keyword>
<dbReference type="GeneID" id="101830628"/>
<keyword evidence="4" id="KW-0479">Metal-binding</keyword>
<evidence type="ECO:0000256" key="11">
    <source>
        <dbReference type="SAM" id="MobiDB-lite"/>
    </source>
</evidence>
<evidence type="ECO:0000313" key="14">
    <source>
        <dbReference type="Proteomes" id="UP000886700"/>
    </source>
</evidence>
<keyword evidence="8" id="KW-0482">Metalloprotease</keyword>
<evidence type="ECO:0000256" key="2">
    <source>
        <dbReference type="ARBA" id="ARBA00022448"/>
    </source>
</evidence>
<feature type="compositionally biased region" description="Basic and acidic residues" evidence="11">
    <location>
        <begin position="834"/>
        <end position="858"/>
    </location>
</feature>
<sequence length="1040" mass="115683">MVPGLKVLLFLSLHLLQGVKSSMVHLNNNGYEGVVIAINPSVPEDDRLIQSIKEMVTQASTYLFEASKGRFYFRNVSILVPMTWKSKSKYLTPKWESYDKADVIVAEPYLKYGDDPYTLQYGQCGDRGQYIHFTPNFLLTDNLPLCGPRGRVFVHEWAHLRWGVFDEYNTDRPFYMSGKNKIEATRRSTGITGTNVVSESQRGSTEVVEFCTEKTHNTEASNLQNKMCNRKSTWDVIKESADFQNASPMTGTETPPPPTFSLLRSKQRVVCLVLDKSENMNSEDRLIRMNQAAELYLTQIVEKKSRVGLVTFDSTAIIQNYLMKKTNSSDYAKMTANLPQQASGGTSVCRGLEAGFQAITSSNKKTSGSEIILLTEGEDSQISSCFEEVKHSGAIIHTIALGPSAAKELETLSTMTGGLHFYANKDITGLMDAFSAISSGSGDIFQRALQLESKALDISGRKQLSGTVPVDSTIGNDTFFVVTWTVQKPVIILHDPKGKKYTTSDFKNDKLNIRSARLPIPGIAETGTWTYSLLNKNARSQLLTVTVTTRARSPTTLPVIATAHMSHKTAQYPSPMIVYARVSQGFLPVLGANVTAFIEAEAGHRVTLELWDNGAGADTVKNDGIYTRYFTDYHGNGRYSLKVHVQARKNTARLSLRQQSKSLYIEDGKVVMNPPRPEIQETGAPVEDFSRLTSGGSFTVSGAPPGGNHAHVFPPSKVTDLEAEFKGSHIHLTWTAPGKVLDRGRAHRYIIRTSQHSQDLQEDFHNATLVNTSGLVPKEAGSKENFEFKPETLKIENGTKLYIAIQTIDEDNLTSVISNIAQAVKFIPPEQEQPSERHRSRERERPSVAEQAARKPGERPSVTEPWSWKPGEIPSMADLWSRKLAEISSMTELESMKSGEIPPMAELGSRKPEEIHSMSELWSRKLSEIHSMAELWSRKLAEIHSMSGLWSRKPGETPSMAELGPSKPGEIPSMTDIWSRKLAEIPSTGNLWSRKPGERLSAAEGAARKPGEIERGHQQPSKWPKSWQRKRGLKGRRFRG</sequence>
<dbReference type="Gene3D" id="3.40.50.410">
    <property type="entry name" value="von Willebrand factor, type A domain"/>
    <property type="match status" value="1"/>
</dbReference>
<dbReference type="PANTHER" id="PTHR10579:SF42">
    <property type="entry name" value="CHLORIDE CHANNEL ACCESSORY 3B"/>
    <property type="match status" value="1"/>
</dbReference>
<dbReference type="NCBIfam" id="TIGR00868">
    <property type="entry name" value="hCaCC"/>
    <property type="match status" value="1"/>
</dbReference>
<dbReference type="PROSITE" id="PS50234">
    <property type="entry name" value="VWFA"/>
    <property type="match status" value="1"/>
</dbReference>
<dbReference type="Pfam" id="PF00092">
    <property type="entry name" value="VWA"/>
    <property type="match status" value="1"/>
</dbReference>
<feature type="signal peptide" evidence="12">
    <location>
        <begin position="1"/>
        <end position="21"/>
    </location>
</feature>
<feature type="region of interest" description="Disordered" evidence="11">
    <location>
        <begin position="951"/>
        <end position="971"/>
    </location>
</feature>
<reference evidence="15" key="1">
    <citation type="submission" date="2025-08" db="UniProtKB">
        <authorList>
            <consortium name="RefSeq"/>
        </authorList>
    </citation>
    <scope>IDENTIFICATION</scope>
    <source>
        <tissue evidence="15">Liver</tissue>
    </source>
</reference>
<feature type="region of interest" description="Disordered" evidence="11">
    <location>
        <begin position="891"/>
        <end position="912"/>
    </location>
</feature>
<keyword evidence="10" id="KW-0868">Chloride</keyword>
<dbReference type="Pfam" id="PF08434">
    <property type="entry name" value="CLCA"/>
    <property type="match status" value="2"/>
</dbReference>
<keyword evidence="6" id="KW-0378">Hydrolase</keyword>
<keyword evidence="14" id="KW-1185">Reference proteome</keyword>
<keyword evidence="2" id="KW-0813">Transport</keyword>